<dbReference type="InterPro" id="IPR042094">
    <property type="entry name" value="T2SS_GspF_sf"/>
</dbReference>
<evidence type="ECO:0000313" key="18">
    <source>
        <dbReference type="Proteomes" id="UP000265882"/>
    </source>
</evidence>
<dbReference type="Proteomes" id="UP000265882">
    <property type="component" value="Unassembled WGS sequence"/>
</dbReference>
<evidence type="ECO:0000259" key="16">
    <source>
        <dbReference type="Pfam" id="PF00482"/>
    </source>
</evidence>
<evidence type="ECO:0000256" key="14">
    <source>
        <dbReference type="RuleBase" id="RU003923"/>
    </source>
</evidence>
<evidence type="ECO:0000256" key="1">
    <source>
        <dbReference type="ARBA" id="ARBA00002684"/>
    </source>
</evidence>
<dbReference type="GO" id="GO:0046872">
    <property type="term" value="F:metal ion binding"/>
    <property type="evidence" value="ECO:0007669"/>
    <property type="project" value="UniProtKB-KW"/>
</dbReference>
<evidence type="ECO:0000256" key="3">
    <source>
        <dbReference type="ARBA" id="ARBA00005745"/>
    </source>
</evidence>
<dbReference type="Pfam" id="PF00482">
    <property type="entry name" value="T2SSF"/>
    <property type="match status" value="2"/>
</dbReference>
<organism evidence="17 18">
    <name type="scientific">Abyssobacteria bacterium (strain SURF_5)</name>
    <dbReference type="NCBI Taxonomy" id="2093360"/>
    <lineage>
        <taxon>Bacteria</taxon>
        <taxon>Pseudomonadati</taxon>
        <taxon>Candidatus Hydrogenedentota</taxon>
        <taxon>Candidatus Abyssobacteria</taxon>
    </lineage>
</organism>
<dbReference type="InterPro" id="IPR011850">
    <property type="entry name" value="T2SS_GspF"/>
</dbReference>
<proteinExistence type="inferred from homology"/>
<accession>A0A3A4P741</accession>
<dbReference type="AlphaFoldDB" id="A0A3A4P741"/>
<evidence type="ECO:0000256" key="5">
    <source>
        <dbReference type="ARBA" id="ARBA00022475"/>
    </source>
</evidence>
<dbReference type="InterPro" id="IPR003004">
    <property type="entry name" value="GspF/PilC"/>
</dbReference>
<keyword evidence="4 14" id="KW-0813">Transport</keyword>
<keyword evidence="9" id="KW-0106">Calcium</keyword>
<feature type="domain" description="Type II secretion system protein GspF" evidence="16">
    <location>
        <begin position="276"/>
        <end position="398"/>
    </location>
</feature>
<dbReference type="PRINTS" id="PR00812">
    <property type="entry name" value="BCTERIALGSPF"/>
</dbReference>
<evidence type="ECO:0000256" key="2">
    <source>
        <dbReference type="ARBA" id="ARBA00004429"/>
    </source>
</evidence>
<dbReference type="EMBL" id="QZKU01000025">
    <property type="protein sequence ID" value="RJP25170.1"/>
    <property type="molecule type" value="Genomic_DNA"/>
</dbReference>
<evidence type="ECO:0000256" key="4">
    <source>
        <dbReference type="ARBA" id="ARBA00022448"/>
    </source>
</evidence>
<reference evidence="17 18" key="1">
    <citation type="journal article" date="2017" name="ISME J.">
        <title>Energy and carbon metabolisms in a deep terrestrial subsurface fluid microbial community.</title>
        <authorList>
            <person name="Momper L."/>
            <person name="Jungbluth S.P."/>
            <person name="Lee M.D."/>
            <person name="Amend J.P."/>
        </authorList>
    </citation>
    <scope>NUCLEOTIDE SEQUENCE [LARGE SCALE GENOMIC DNA]</scope>
    <source>
        <strain evidence="17">SURF_5</strain>
    </source>
</reference>
<feature type="transmembrane region" description="Helical" evidence="15">
    <location>
        <begin position="379"/>
        <end position="400"/>
    </location>
</feature>
<dbReference type="PANTHER" id="PTHR30012:SF0">
    <property type="entry name" value="TYPE II SECRETION SYSTEM PROTEIN F-RELATED"/>
    <property type="match status" value="1"/>
</dbReference>
<dbReference type="PANTHER" id="PTHR30012">
    <property type="entry name" value="GENERAL SECRETION PATHWAY PROTEIN"/>
    <property type="match status" value="1"/>
</dbReference>
<dbReference type="NCBIfam" id="TIGR02120">
    <property type="entry name" value="GspF"/>
    <property type="match status" value="1"/>
</dbReference>
<evidence type="ECO:0000256" key="8">
    <source>
        <dbReference type="ARBA" id="ARBA00022723"/>
    </source>
</evidence>
<gene>
    <name evidence="17" type="primary">gspF</name>
    <name evidence="17" type="ORF">C4520_02700</name>
</gene>
<keyword evidence="5" id="KW-1003">Cell membrane</keyword>
<dbReference type="PROSITE" id="PS00874">
    <property type="entry name" value="T2SP_F"/>
    <property type="match status" value="1"/>
</dbReference>
<keyword evidence="8" id="KW-0479">Metal-binding</keyword>
<evidence type="ECO:0000256" key="12">
    <source>
        <dbReference type="ARBA" id="ARBA00023136"/>
    </source>
</evidence>
<keyword evidence="6" id="KW-0997">Cell inner membrane</keyword>
<feature type="domain" description="Type II secretion system protein GspF" evidence="16">
    <location>
        <begin position="74"/>
        <end position="196"/>
    </location>
</feature>
<sequence length="407" mass="44881">MPVFEYVAITAQSKKVKGVLDAETAQAARAKLREMELLPVEIGETASQTAKPAREINLGEFFTRVKAPDIALMTRQLAVLLQAGMPLVDALNAVLDQVDNKALKKIVYQIKETISEGAALSAALGQHRRYFPQLYVNMVKAGESSGALEVVLFRLAEYMEKQLTLRRKIISAMLYPALMTVVGFGVLFFLLTYIIPTITKIFFQINRALPTPTVILINISAFMRSYWLVMVVLAAVAVIVLNRYLKTETGGTAWDKLKLALPIFGKLNRKLAVARFARTLGTLTQSGVNLIDSMEIVKSIVNNRIIAKAIGQAQENVRKGEDLAASLRRSAVFPPVVIHMVALGERSGQLEEMLMKVADTYDDEVDTTLLGLVSLLEPLMIVIMATIVGFIVLAILLPIFDINQIVH</sequence>
<dbReference type="InterPro" id="IPR001992">
    <property type="entry name" value="T2SS_GspF/T4SS_PilC_CS"/>
</dbReference>
<keyword evidence="10" id="KW-0653">Protein transport</keyword>
<evidence type="ECO:0000256" key="6">
    <source>
        <dbReference type="ARBA" id="ARBA00022519"/>
    </source>
</evidence>
<comment type="caution">
    <text evidence="17">The sequence shown here is derived from an EMBL/GenBank/DDBJ whole genome shotgun (WGS) entry which is preliminary data.</text>
</comment>
<keyword evidence="7 14" id="KW-0812">Transmembrane</keyword>
<evidence type="ECO:0000256" key="10">
    <source>
        <dbReference type="ARBA" id="ARBA00022927"/>
    </source>
</evidence>
<dbReference type="InterPro" id="IPR018076">
    <property type="entry name" value="T2SS_GspF_dom"/>
</dbReference>
<dbReference type="Gene3D" id="1.20.81.30">
    <property type="entry name" value="Type II secretion system (T2SS), domain F"/>
    <property type="match status" value="2"/>
</dbReference>
<dbReference type="GO" id="GO:0005886">
    <property type="term" value="C:plasma membrane"/>
    <property type="evidence" value="ECO:0007669"/>
    <property type="project" value="UniProtKB-SubCell"/>
</dbReference>
<evidence type="ECO:0000256" key="9">
    <source>
        <dbReference type="ARBA" id="ARBA00022837"/>
    </source>
</evidence>
<comment type="subcellular location">
    <subcellularLocation>
        <location evidence="2">Cell inner membrane</location>
        <topology evidence="2">Multi-pass membrane protein</topology>
    </subcellularLocation>
    <subcellularLocation>
        <location evidence="14">Cell membrane</location>
        <topology evidence="14">Multi-pass membrane protein</topology>
    </subcellularLocation>
</comment>
<evidence type="ECO:0000256" key="13">
    <source>
        <dbReference type="ARBA" id="ARBA00030750"/>
    </source>
</evidence>
<keyword evidence="12 15" id="KW-0472">Membrane</keyword>
<feature type="transmembrane region" description="Helical" evidence="15">
    <location>
        <begin position="169"/>
        <end position="195"/>
    </location>
</feature>
<dbReference type="GO" id="GO:0015627">
    <property type="term" value="C:type II protein secretion system complex"/>
    <property type="evidence" value="ECO:0007669"/>
    <property type="project" value="InterPro"/>
</dbReference>
<keyword evidence="11 15" id="KW-1133">Transmembrane helix</keyword>
<dbReference type="GO" id="GO:0015628">
    <property type="term" value="P:protein secretion by the type II secretion system"/>
    <property type="evidence" value="ECO:0007669"/>
    <property type="project" value="InterPro"/>
</dbReference>
<name>A0A3A4P741_ABYX5</name>
<comment type="function">
    <text evidence="1">Component of the type II secretion system inner membrane complex required for the energy-dependent secretion of extracellular factors such as proteases and toxins from the periplasm.</text>
</comment>
<evidence type="ECO:0000256" key="15">
    <source>
        <dbReference type="SAM" id="Phobius"/>
    </source>
</evidence>
<protein>
    <recommendedName>
        <fullName evidence="13">General secretion pathway protein F</fullName>
    </recommendedName>
</protein>
<evidence type="ECO:0000256" key="11">
    <source>
        <dbReference type="ARBA" id="ARBA00022989"/>
    </source>
</evidence>
<comment type="similarity">
    <text evidence="3 14">Belongs to the GSP F family.</text>
</comment>
<evidence type="ECO:0000256" key="7">
    <source>
        <dbReference type="ARBA" id="ARBA00022692"/>
    </source>
</evidence>
<evidence type="ECO:0000313" key="17">
    <source>
        <dbReference type="EMBL" id="RJP25170.1"/>
    </source>
</evidence>
<dbReference type="FunFam" id="1.20.81.30:FF:000001">
    <property type="entry name" value="Type II secretion system protein F"/>
    <property type="match status" value="2"/>
</dbReference>